<name>A0ABP8VMQ8_9MICO</name>
<dbReference type="EMBL" id="BAABLM010000001">
    <property type="protein sequence ID" value="GAA4666976.1"/>
    <property type="molecule type" value="Genomic_DNA"/>
</dbReference>
<comment type="caution">
    <text evidence="1">The sequence shown here is derived from an EMBL/GenBank/DDBJ whole genome shotgun (WGS) entry which is preliminary data.</text>
</comment>
<gene>
    <name evidence="1" type="ORF">GCM10025780_06220</name>
</gene>
<reference evidence="2" key="1">
    <citation type="journal article" date="2019" name="Int. J. Syst. Evol. Microbiol.">
        <title>The Global Catalogue of Microorganisms (GCM) 10K type strain sequencing project: providing services to taxonomists for standard genome sequencing and annotation.</title>
        <authorList>
            <consortium name="The Broad Institute Genomics Platform"/>
            <consortium name="The Broad Institute Genome Sequencing Center for Infectious Disease"/>
            <person name="Wu L."/>
            <person name="Ma J."/>
        </authorList>
    </citation>
    <scope>NUCLEOTIDE SEQUENCE [LARGE SCALE GENOMIC DNA]</scope>
    <source>
        <strain evidence="2">JCM 18956</strain>
    </source>
</reference>
<evidence type="ECO:0000313" key="2">
    <source>
        <dbReference type="Proteomes" id="UP001501295"/>
    </source>
</evidence>
<evidence type="ECO:0000313" key="1">
    <source>
        <dbReference type="EMBL" id="GAA4666976.1"/>
    </source>
</evidence>
<proteinExistence type="predicted"/>
<keyword evidence="2" id="KW-1185">Reference proteome</keyword>
<accession>A0ABP8VMQ8</accession>
<organism evidence="1 2">
    <name type="scientific">Frondihabitans cladoniiphilus</name>
    <dbReference type="NCBI Taxonomy" id="715785"/>
    <lineage>
        <taxon>Bacteria</taxon>
        <taxon>Bacillati</taxon>
        <taxon>Actinomycetota</taxon>
        <taxon>Actinomycetes</taxon>
        <taxon>Micrococcales</taxon>
        <taxon>Microbacteriaceae</taxon>
        <taxon>Frondihabitans</taxon>
    </lineage>
</organism>
<protein>
    <submittedName>
        <fullName evidence="1">Uncharacterized protein</fullName>
    </submittedName>
</protein>
<dbReference type="RefSeq" id="WP_345373080.1">
    <property type="nucleotide sequence ID" value="NZ_BAABLM010000001.1"/>
</dbReference>
<sequence>MTANGFTVRDLQRKLEDARVDRSLYSIGKGFDETLCLVELPDGSWETFVGQRGVKDQRLVWPDEETACYGFLGQIAWTHW</sequence>
<dbReference type="Proteomes" id="UP001501295">
    <property type="component" value="Unassembled WGS sequence"/>
</dbReference>